<dbReference type="PANTHER" id="PTHR43003">
    <property type="entry name" value="DNA-3-METHYLADENINE GLYCOSYLASE"/>
    <property type="match status" value="1"/>
</dbReference>
<dbReference type="InterPro" id="IPR010316">
    <property type="entry name" value="AlkA_N"/>
</dbReference>
<evidence type="ECO:0000256" key="12">
    <source>
        <dbReference type="ARBA" id="ARBA00023163"/>
    </source>
</evidence>
<dbReference type="SUPFAM" id="SSF57884">
    <property type="entry name" value="Ada DNA repair protein, N-terminal domain (N-Ada 10)"/>
    <property type="match status" value="1"/>
</dbReference>
<evidence type="ECO:0000256" key="5">
    <source>
        <dbReference type="ARBA" id="ARBA00022679"/>
    </source>
</evidence>
<dbReference type="SMART" id="SM01009">
    <property type="entry name" value="AlkA_N"/>
    <property type="match status" value="1"/>
</dbReference>
<dbReference type="GO" id="GO:0006285">
    <property type="term" value="P:base-excision repair, AP site formation"/>
    <property type="evidence" value="ECO:0007669"/>
    <property type="project" value="TreeGrafter"/>
</dbReference>
<dbReference type="EC" id="3.2.2.21" evidence="3"/>
<evidence type="ECO:0000313" key="15">
    <source>
        <dbReference type="EMBL" id="MCH4293949.1"/>
    </source>
</evidence>
<dbReference type="Proteomes" id="UP001297581">
    <property type="component" value="Unassembled WGS sequence"/>
</dbReference>
<dbReference type="InterPro" id="IPR009057">
    <property type="entry name" value="Homeodomain-like_sf"/>
</dbReference>
<dbReference type="Gene3D" id="1.10.10.60">
    <property type="entry name" value="Homeodomain-like"/>
    <property type="match status" value="1"/>
</dbReference>
<dbReference type="Pfam" id="PF06029">
    <property type="entry name" value="AlkA_N"/>
    <property type="match status" value="1"/>
</dbReference>
<dbReference type="Gene3D" id="3.30.310.20">
    <property type="entry name" value="DNA-3-methyladenine glycosylase AlkA, N-terminal domain"/>
    <property type="match status" value="1"/>
</dbReference>
<dbReference type="GO" id="GO:0006307">
    <property type="term" value="P:DNA alkylation repair"/>
    <property type="evidence" value="ECO:0007669"/>
    <property type="project" value="TreeGrafter"/>
</dbReference>
<dbReference type="GO" id="GO:0005737">
    <property type="term" value="C:cytoplasm"/>
    <property type="evidence" value="ECO:0007669"/>
    <property type="project" value="TreeGrafter"/>
</dbReference>
<evidence type="ECO:0000259" key="14">
    <source>
        <dbReference type="PROSITE" id="PS01124"/>
    </source>
</evidence>
<dbReference type="Gene3D" id="1.10.340.30">
    <property type="entry name" value="Hypothetical protein, domain 2"/>
    <property type="match status" value="1"/>
</dbReference>
<dbReference type="AlphaFoldDB" id="A0AAJ1BFR3"/>
<dbReference type="GO" id="GO:0008168">
    <property type="term" value="F:methyltransferase activity"/>
    <property type="evidence" value="ECO:0007669"/>
    <property type="project" value="UniProtKB-KW"/>
</dbReference>
<dbReference type="GO" id="GO:0008725">
    <property type="term" value="F:DNA-3-methyladenine glycosylase activity"/>
    <property type="evidence" value="ECO:0007669"/>
    <property type="project" value="TreeGrafter"/>
</dbReference>
<keyword evidence="4" id="KW-0489">Methyltransferase</keyword>
<evidence type="ECO:0000256" key="11">
    <source>
        <dbReference type="ARBA" id="ARBA00023159"/>
    </source>
</evidence>
<dbReference type="PROSITE" id="PS01124">
    <property type="entry name" value="HTH_ARAC_FAMILY_2"/>
    <property type="match status" value="1"/>
</dbReference>
<dbReference type="InterPro" id="IPR004026">
    <property type="entry name" value="Ada_DNA_repair_Zn-bd"/>
</dbReference>
<evidence type="ECO:0000256" key="7">
    <source>
        <dbReference type="ARBA" id="ARBA00022763"/>
    </source>
</evidence>
<gene>
    <name evidence="15" type="ORF">MJ923_06495</name>
</gene>
<feature type="domain" description="HTH araC/xylS-type" evidence="14">
    <location>
        <begin position="90"/>
        <end position="194"/>
    </location>
</feature>
<keyword evidence="6" id="KW-0479">Metal-binding</keyword>
<keyword evidence="13" id="KW-0234">DNA repair</keyword>
<dbReference type="InterPro" id="IPR037046">
    <property type="entry name" value="AlkA_N_sf"/>
</dbReference>
<dbReference type="PROSITE" id="PS00041">
    <property type="entry name" value="HTH_ARAC_FAMILY_1"/>
    <property type="match status" value="1"/>
</dbReference>
<dbReference type="Pfam" id="PF12833">
    <property type="entry name" value="HTH_18"/>
    <property type="match status" value="1"/>
</dbReference>
<dbReference type="SUPFAM" id="SSF48150">
    <property type="entry name" value="DNA-glycosylase"/>
    <property type="match status" value="1"/>
</dbReference>
<keyword evidence="16" id="KW-1185">Reference proteome</keyword>
<keyword evidence="9" id="KW-0805">Transcription regulation</keyword>
<dbReference type="SMART" id="SM00342">
    <property type="entry name" value="HTH_ARAC"/>
    <property type="match status" value="1"/>
</dbReference>
<dbReference type="InterPro" id="IPR018060">
    <property type="entry name" value="HTH_AraC"/>
</dbReference>
<comment type="caution">
    <text evidence="15">The sequence shown here is derived from an EMBL/GenBank/DDBJ whole genome shotgun (WGS) entry which is preliminary data.</text>
</comment>
<dbReference type="GO" id="GO:0043916">
    <property type="term" value="F:DNA-7-methylguanine glycosylase activity"/>
    <property type="evidence" value="ECO:0007669"/>
    <property type="project" value="TreeGrafter"/>
</dbReference>
<dbReference type="GO" id="GO:0032993">
    <property type="term" value="C:protein-DNA complex"/>
    <property type="evidence" value="ECO:0007669"/>
    <property type="project" value="TreeGrafter"/>
</dbReference>
<dbReference type="InterPro" id="IPR035451">
    <property type="entry name" value="Ada-like_dom_sf"/>
</dbReference>
<evidence type="ECO:0000256" key="6">
    <source>
        <dbReference type="ARBA" id="ARBA00022723"/>
    </source>
</evidence>
<proteinExistence type="predicted"/>
<dbReference type="RefSeq" id="WP_240590405.1">
    <property type="nucleotide sequence ID" value="NZ_JAKUDL010000002.1"/>
</dbReference>
<accession>A0AAJ1BFR3</accession>
<dbReference type="GO" id="GO:0032131">
    <property type="term" value="F:alkylated DNA binding"/>
    <property type="evidence" value="ECO:0007669"/>
    <property type="project" value="TreeGrafter"/>
</dbReference>
<keyword evidence="10" id="KW-0238">DNA-binding</keyword>
<evidence type="ECO:0000256" key="13">
    <source>
        <dbReference type="ARBA" id="ARBA00023204"/>
    </source>
</evidence>
<evidence type="ECO:0000256" key="1">
    <source>
        <dbReference type="ARBA" id="ARBA00000086"/>
    </source>
</evidence>
<keyword evidence="5" id="KW-0808">Transferase</keyword>
<dbReference type="EMBL" id="JAKUDL010000002">
    <property type="protein sequence ID" value="MCH4293949.1"/>
    <property type="molecule type" value="Genomic_DNA"/>
</dbReference>
<evidence type="ECO:0000256" key="2">
    <source>
        <dbReference type="ARBA" id="ARBA00001947"/>
    </source>
</evidence>
<organism evidence="15 16">
    <name type="scientific">Shewanella zhuhaiensis</name>
    <dbReference type="NCBI Taxonomy" id="2919576"/>
    <lineage>
        <taxon>Bacteria</taxon>
        <taxon>Pseudomonadati</taxon>
        <taxon>Pseudomonadota</taxon>
        <taxon>Gammaproteobacteria</taxon>
        <taxon>Alteromonadales</taxon>
        <taxon>Shewanellaceae</taxon>
        <taxon>Shewanella</taxon>
    </lineage>
</organism>
<dbReference type="GO" id="GO:0043565">
    <property type="term" value="F:sequence-specific DNA binding"/>
    <property type="evidence" value="ECO:0007669"/>
    <property type="project" value="InterPro"/>
</dbReference>
<comment type="cofactor">
    <cofactor evidence="2">
        <name>Zn(2+)</name>
        <dbReference type="ChEBI" id="CHEBI:29105"/>
    </cofactor>
</comment>
<keyword evidence="7" id="KW-0227">DNA damage</keyword>
<dbReference type="GO" id="GO:0032259">
    <property type="term" value="P:methylation"/>
    <property type="evidence" value="ECO:0007669"/>
    <property type="project" value="UniProtKB-KW"/>
</dbReference>
<sequence length="508" mass="54942">MSLPLPSPETCQRARLSRDTRFDGLFFTGVFSTGIYCRPVCPAPSPKEENVRYFATAQAAAAAGLRPCLRCRPESAPGSAPWRGTATTLNRAMALIDAGALNARDSDGAAAMEALAARLGVGSRYLRKLFQEQLGMSPKAYGDYRRLLLAKALLHQTELSITDVAFAAGYGSLRRFNEVFKAALNLTPGQVRTSSRSSKQASRPSEGLCLMLGFRPPYDFMALRQFFMARAIEGAEWFVSTDGTPCYGRTLRIEGEAGWFEASLVAKKHALNVHIYPGKDSARLSRWLAEIKRILDIDANLPLIGEHMAALLRRVATCDFASGELHAPLPVMPLPGAGSFFEASCRAVLGQQVSLVQATQLLNRLVDETSGYVDLGGRRCRVFPEPGAVERGSLESLKMPGARKLALQALAAAFRDAEPSAEALLAVKGIGPWTVSYARMRGLSEPDVLLTGDLVVRQRLAALGIATQAVAAQDALVKGASPWGSYLTLALWHLDLTCQPQQQNSSDK</sequence>
<keyword evidence="11" id="KW-0010">Activator</keyword>
<dbReference type="InterPro" id="IPR003265">
    <property type="entry name" value="HhH-GPD_domain"/>
</dbReference>
<reference evidence="15 16" key="1">
    <citation type="submission" date="2022-02" db="EMBL/GenBank/DDBJ databases">
        <title>The genome sequence of Shewanella sp. 3B26.</title>
        <authorList>
            <person name="Du J."/>
        </authorList>
    </citation>
    <scope>NUCLEOTIDE SEQUENCE [LARGE SCALE GENOMIC DNA]</scope>
    <source>
        <strain evidence="15 16">3B26</strain>
    </source>
</reference>
<keyword evidence="12" id="KW-0804">Transcription</keyword>
<protein>
    <recommendedName>
        <fullName evidence="3">DNA-3-methyladenine glycosylase II</fullName>
        <ecNumber evidence="3">3.2.2.21</ecNumber>
    </recommendedName>
</protein>
<dbReference type="InterPro" id="IPR018062">
    <property type="entry name" value="HTH_AraC-typ_CS"/>
</dbReference>
<evidence type="ECO:0000256" key="10">
    <source>
        <dbReference type="ARBA" id="ARBA00023125"/>
    </source>
</evidence>
<dbReference type="GO" id="GO:0003700">
    <property type="term" value="F:DNA-binding transcription factor activity"/>
    <property type="evidence" value="ECO:0007669"/>
    <property type="project" value="InterPro"/>
</dbReference>
<dbReference type="SMART" id="SM00478">
    <property type="entry name" value="ENDO3c"/>
    <property type="match status" value="1"/>
</dbReference>
<comment type="catalytic activity">
    <reaction evidence="1">
        <text>Hydrolysis of alkylated DNA, releasing 3-methyladenine, 3-methylguanine, 7-methylguanine and 7-methyladenine.</text>
        <dbReference type="EC" id="3.2.2.21"/>
    </reaction>
</comment>
<keyword evidence="8" id="KW-0862">Zinc</keyword>
<name>A0AAJ1BFR3_9GAMM</name>
<dbReference type="InterPro" id="IPR051912">
    <property type="entry name" value="Alkylbase_DNA_Glycosylase/TA"/>
</dbReference>
<evidence type="ECO:0000256" key="9">
    <source>
        <dbReference type="ARBA" id="ARBA00023015"/>
    </source>
</evidence>
<dbReference type="SUPFAM" id="SSF55945">
    <property type="entry name" value="TATA-box binding protein-like"/>
    <property type="match status" value="1"/>
</dbReference>
<evidence type="ECO:0000256" key="8">
    <source>
        <dbReference type="ARBA" id="ARBA00022833"/>
    </source>
</evidence>
<evidence type="ECO:0000256" key="3">
    <source>
        <dbReference type="ARBA" id="ARBA00012000"/>
    </source>
</evidence>
<dbReference type="Gene3D" id="3.40.10.10">
    <property type="entry name" value="DNA Methylphosphotriester Repair Domain"/>
    <property type="match status" value="1"/>
</dbReference>
<evidence type="ECO:0000256" key="4">
    <source>
        <dbReference type="ARBA" id="ARBA00022603"/>
    </source>
</evidence>
<dbReference type="Pfam" id="PF02805">
    <property type="entry name" value="Ada_Zn_binding"/>
    <property type="match status" value="1"/>
</dbReference>
<dbReference type="GO" id="GO:0008270">
    <property type="term" value="F:zinc ion binding"/>
    <property type="evidence" value="ECO:0007669"/>
    <property type="project" value="InterPro"/>
</dbReference>
<dbReference type="PANTHER" id="PTHR43003:SF13">
    <property type="entry name" value="DNA-3-METHYLADENINE GLYCOSYLASE 2"/>
    <property type="match status" value="1"/>
</dbReference>
<dbReference type="InterPro" id="IPR011257">
    <property type="entry name" value="DNA_glycosylase"/>
</dbReference>
<evidence type="ECO:0000313" key="16">
    <source>
        <dbReference type="Proteomes" id="UP001297581"/>
    </source>
</evidence>
<dbReference type="SUPFAM" id="SSF46689">
    <property type="entry name" value="Homeodomain-like"/>
    <property type="match status" value="1"/>
</dbReference>